<keyword evidence="4" id="KW-0723">Serine/threonine-protein kinase</keyword>
<dbReference type="PANTHER" id="PTHR45852:SF1">
    <property type="entry name" value="SERINE_THREONINE-PROTEIN KINASE RIO2"/>
    <property type="match status" value="1"/>
</dbReference>
<dbReference type="SUPFAM" id="SSF56112">
    <property type="entry name" value="Protein kinase-like (PK-like)"/>
    <property type="match status" value="1"/>
</dbReference>
<comment type="catalytic activity">
    <reaction evidence="11">
        <text>L-threonyl-[protein] + ATP = O-phospho-L-threonyl-[protein] + ADP + H(+)</text>
        <dbReference type="Rhea" id="RHEA:46608"/>
        <dbReference type="Rhea" id="RHEA-COMP:11060"/>
        <dbReference type="Rhea" id="RHEA-COMP:11605"/>
        <dbReference type="ChEBI" id="CHEBI:15378"/>
        <dbReference type="ChEBI" id="CHEBI:30013"/>
        <dbReference type="ChEBI" id="CHEBI:30616"/>
        <dbReference type="ChEBI" id="CHEBI:61977"/>
        <dbReference type="ChEBI" id="CHEBI:456216"/>
        <dbReference type="EC" id="2.7.11.1"/>
    </reaction>
</comment>
<dbReference type="Pfam" id="PF01163">
    <property type="entry name" value="RIO1"/>
    <property type="match status" value="1"/>
</dbReference>
<comment type="cofactor">
    <cofactor evidence="1">
        <name>Mg(2+)</name>
        <dbReference type="ChEBI" id="CHEBI:18420"/>
    </cofactor>
</comment>
<dbReference type="GO" id="GO:0005829">
    <property type="term" value="C:cytosol"/>
    <property type="evidence" value="ECO:0007669"/>
    <property type="project" value="TreeGrafter"/>
</dbReference>
<evidence type="ECO:0000256" key="9">
    <source>
        <dbReference type="ARBA" id="ARBA00022840"/>
    </source>
</evidence>
<evidence type="ECO:0000256" key="7">
    <source>
        <dbReference type="ARBA" id="ARBA00022741"/>
    </source>
</evidence>
<dbReference type="GO" id="GO:0030688">
    <property type="term" value="C:preribosome, small subunit precursor"/>
    <property type="evidence" value="ECO:0007669"/>
    <property type="project" value="TreeGrafter"/>
</dbReference>
<evidence type="ECO:0000256" key="1">
    <source>
        <dbReference type="ARBA" id="ARBA00001946"/>
    </source>
</evidence>
<evidence type="ECO:0000256" key="4">
    <source>
        <dbReference type="ARBA" id="ARBA00022527"/>
    </source>
</evidence>
<dbReference type="GO" id="GO:0030490">
    <property type="term" value="P:maturation of SSU-rRNA"/>
    <property type="evidence" value="ECO:0007669"/>
    <property type="project" value="TreeGrafter"/>
</dbReference>
<dbReference type="GO" id="GO:0005524">
    <property type="term" value="F:ATP binding"/>
    <property type="evidence" value="ECO:0007669"/>
    <property type="project" value="UniProtKB-KW"/>
</dbReference>
<comment type="catalytic activity">
    <reaction evidence="12">
        <text>L-seryl-[protein] + ATP = O-phospho-L-seryl-[protein] + ADP + H(+)</text>
        <dbReference type="Rhea" id="RHEA:17989"/>
        <dbReference type="Rhea" id="RHEA-COMP:9863"/>
        <dbReference type="Rhea" id="RHEA-COMP:11604"/>
        <dbReference type="ChEBI" id="CHEBI:15378"/>
        <dbReference type="ChEBI" id="CHEBI:29999"/>
        <dbReference type="ChEBI" id="CHEBI:30616"/>
        <dbReference type="ChEBI" id="CHEBI:83421"/>
        <dbReference type="ChEBI" id="CHEBI:456216"/>
        <dbReference type="EC" id="2.7.11.1"/>
    </reaction>
</comment>
<accession>U4U276</accession>
<dbReference type="SMART" id="SM00090">
    <property type="entry name" value="RIO"/>
    <property type="match status" value="1"/>
</dbReference>
<organism evidence="14 15">
    <name type="scientific">Dendroctonus ponderosae</name>
    <name type="common">Mountain pine beetle</name>
    <dbReference type="NCBI Taxonomy" id="77166"/>
    <lineage>
        <taxon>Eukaryota</taxon>
        <taxon>Metazoa</taxon>
        <taxon>Ecdysozoa</taxon>
        <taxon>Arthropoda</taxon>
        <taxon>Hexapoda</taxon>
        <taxon>Insecta</taxon>
        <taxon>Pterygota</taxon>
        <taxon>Neoptera</taxon>
        <taxon>Endopterygota</taxon>
        <taxon>Coleoptera</taxon>
        <taxon>Polyphaga</taxon>
        <taxon>Cucujiformia</taxon>
        <taxon>Curculionidae</taxon>
        <taxon>Scolytinae</taxon>
        <taxon>Dendroctonus</taxon>
    </lineage>
</organism>
<dbReference type="InterPro" id="IPR011009">
    <property type="entry name" value="Kinase-like_dom_sf"/>
</dbReference>
<dbReference type="STRING" id="77166.U4U276"/>
<feature type="domain" description="RIO kinase" evidence="13">
    <location>
        <begin position="10"/>
        <end position="191"/>
    </location>
</feature>
<evidence type="ECO:0000256" key="11">
    <source>
        <dbReference type="ARBA" id="ARBA00047899"/>
    </source>
</evidence>
<evidence type="ECO:0000256" key="8">
    <source>
        <dbReference type="ARBA" id="ARBA00022777"/>
    </source>
</evidence>
<proteinExistence type="inferred from homology"/>
<comment type="similarity">
    <text evidence="2">Belongs to the protein kinase superfamily. RIO-type Ser/Thr kinase family.</text>
</comment>
<dbReference type="Proteomes" id="UP000030742">
    <property type="component" value="Unassembled WGS sequence"/>
</dbReference>
<dbReference type="InterPro" id="IPR000687">
    <property type="entry name" value="RIO_kinase"/>
</dbReference>
<dbReference type="OrthoDB" id="10258631at2759"/>
<sequence length="264" mass="30737">KHKLLSFERGTRPEALSLNVFGYDYLALNSLRKRDSVDAFGNQISVGKESNIYIVSAGEQERCLKLHRRGLLYFKRSVNKPSHHQRRKSAFWLNLSARSATKEFACMKVLHDRQFPVPQPYDLSRHCVVMELIKGTLLHRVHELDNVKALYDKLMNNIMKFVLDVNCVINFFRKRQVGKGDCEYFYRFGFESETFPQFSYVVRLDTIDMEAERIGLKEDLAELIKAVRQQLWNESNNCDAGTTGELNEEPLEHVHVELDEDFDG</sequence>
<evidence type="ECO:0000313" key="14">
    <source>
        <dbReference type="EMBL" id="ERL86388.1"/>
    </source>
</evidence>
<dbReference type="AlphaFoldDB" id="U4U276"/>
<evidence type="ECO:0000259" key="13">
    <source>
        <dbReference type="SMART" id="SM00090"/>
    </source>
</evidence>
<evidence type="ECO:0000256" key="5">
    <source>
        <dbReference type="ARBA" id="ARBA00022679"/>
    </source>
</evidence>
<evidence type="ECO:0000256" key="6">
    <source>
        <dbReference type="ARBA" id="ARBA00022723"/>
    </source>
</evidence>
<feature type="non-terminal residue" evidence="14">
    <location>
        <position position="1"/>
    </location>
</feature>
<dbReference type="PANTHER" id="PTHR45852">
    <property type="entry name" value="SER/THR-PROTEIN KINASE RIO2"/>
    <property type="match status" value="1"/>
</dbReference>
<dbReference type="EC" id="2.7.11.1" evidence="3"/>
<keyword evidence="8" id="KW-0418">Kinase</keyword>
<reference evidence="14 15" key="1">
    <citation type="journal article" date="2013" name="Genome Biol.">
        <title>Draft genome of the mountain pine beetle, Dendroctonus ponderosae Hopkins, a major forest pest.</title>
        <authorList>
            <person name="Keeling C.I."/>
            <person name="Yuen M.M."/>
            <person name="Liao N.Y."/>
            <person name="Docking T.R."/>
            <person name="Chan S.K."/>
            <person name="Taylor G.A."/>
            <person name="Palmquist D.L."/>
            <person name="Jackman S.D."/>
            <person name="Nguyen A."/>
            <person name="Li M."/>
            <person name="Henderson H."/>
            <person name="Janes J.K."/>
            <person name="Zhao Y."/>
            <person name="Pandoh P."/>
            <person name="Moore R."/>
            <person name="Sperling F.A."/>
            <person name="Huber D.P."/>
            <person name="Birol I."/>
            <person name="Jones S.J."/>
            <person name="Bohlmann J."/>
        </authorList>
    </citation>
    <scope>NUCLEOTIDE SEQUENCE</scope>
</reference>
<dbReference type="InterPro" id="IPR018934">
    <property type="entry name" value="RIO_dom"/>
</dbReference>
<evidence type="ECO:0000256" key="12">
    <source>
        <dbReference type="ARBA" id="ARBA00048679"/>
    </source>
</evidence>
<gene>
    <name evidence="14" type="ORF">D910_03796</name>
</gene>
<protein>
    <recommendedName>
        <fullName evidence="3">non-specific serine/threonine protein kinase</fullName>
        <ecNumber evidence="3">2.7.11.1</ecNumber>
    </recommendedName>
</protein>
<name>U4U276_DENPD</name>
<dbReference type="EMBL" id="KB631815">
    <property type="protein sequence ID" value="ERL86388.1"/>
    <property type="molecule type" value="Genomic_DNA"/>
</dbReference>
<evidence type="ECO:0000256" key="2">
    <source>
        <dbReference type="ARBA" id="ARBA00009196"/>
    </source>
</evidence>
<keyword evidence="9" id="KW-0067">ATP-binding</keyword>
<keyword evidence="7" id="KW-0547">Nucleotide-binding</keyword>
<evidence type="ECO:0000256" key="3">
    <source>
        <dbReference type="ARBA" id="ARBA00012513"/>
    </source>
</evidence>
<keyword evidence="10" id="KW-0460">Magnesium</keyword>
<evidence type="ECO:0000256" key="10">
    <source>
        <dbReference type="ARBA" id="ARBA00022842"/>
    </source>
</evidence>
<keyword evidence="5" id="KW-0808">Transferase</keyword>
<dbReference type="Gene3D" id="3.30.200.20">
    <property type="entry name" value="Phosphorylase Kinase, domain 1"/>
    <property type="match status" value="1"/>
</dbReference>
<dbReference type="GO" id="GO:0046872">
    <property type="term" value="F:metal ion binding"/>
    <property type="evidence" value="ECO:0007669"/>
    <property type="project" value="UniProtKB-KW"/>
</dbReference>
<dbReference type="FunFam" id="3.30.200.20:FF:000052">
    <property type="entry name" value="Serine/threonine-protein kinase RIO2"/>
    <property type="match status" value="1"/>
</dbReference>
<keyword evidence="6" id="KW-0479">Metal-binding</keyword>
<evidence type="ECO:0000313" key="15">
    <source>
        <dbReference type="Proteomes" id="UP000030742"/>
    </source>
</evidence>
<dbReference type="GO" id="GO:0004674">
    <property type="term" value="F:protein serine/threonine kinase activity"/>
    <property type="evidence" value="ECO:0007669"/>
    <property type="project" value="UniProtKB-KW"/>
</dbReference>